<evidence type="ECO:0000313" key="2">
    <source>
        <dbReference type="Proteomes" id="UP000278398"/>
    </source>
</evidence>
<evidence type="ECO:0000313" key="1">
    <source>
        <dbReference type="EMBL" id="RST84690.1"/>
    </source>
</evidence>
<keyword evidence="2" id="KW-1185">Reference proteome</keyword>
<dbReference type="OrthoDB" id="7909136at2"/>
<organism evidence="1 2">
    <name type="scientific">Aquibium carbonis</name>
    <dbReference type="NCBI Taxonomy" id="2495581"/>
    <lineage>
        <taxon>Bacteria</taxon>
        <taxon>Pseudomonadati</taxon>
        <taxon>Pseudomonadota</taxon>
        <taxon>Alphaproteobacteria</taxon>
        <taxon>Hyphomicrobiales</taxon>
        <taxon>Phyllobacteriaceae</taxon>
        <taxon>Aquibium</taxon>
    </lineage>
</organism>
<dbReference type="Proteomes" id="UP000278398">
    <property type="component" value="Unassembled WGS sequence"/>
</dbReference>
<sequence>MVRCKGEPAFRSQLARDAGCLLDLDDDVDAWSCLPLALGGDEYQHLPDFHVRRGDRHTLLDVGPAPPPDWAAREASERGYDYHHWTSLEVRRGHRLGNAKDLLRYARWRCALGDRIRLLAGLEESGTLTVAECLPAFRETLPIAGLASLVLHRFLAVELDEAPIGPSTIVRQFSR</sequence>
<comment type="caution">
    <text evidence="1">The sequence shown here is derived from an EMBL/GenBank/DDBJ whole genome shotgun (WGS) entry which is preliminary data.</text>
</comment>
<name>A0A429YTE3_9HYPH</name>
<proteinExistence type="predicted"/>
<gene>
    <name evidence="1" type="ORF">EJC49_19535</name>
</gene>
<dbReference type="AlphaFoldDB" id="A0A429YTE3"/>
<dbReference type="EMBL" id="RWKW01000082">
    <property type="protein sequence ID" value="RST84690.1"/>
    <property type="molecule type" value="Genomic_DNA"/>
</dbReference>
<accession>A0A429YTE3</accession>
<reference evidence="1 2" key="1">
    <citation type="submission" date="2018-12" db="EMBL/GenBank/DDBJ databases">
        <title>Mesorhizobium carbonis sp. nov., isolated from coal mine water.</title>
        <authorList>
            <person name="Xin W."/>
            <person name="Xu Z."/>
            <person name="Xiang F."/>
            <person name="Zhang J."/>
            <person name="Xi L."/>
            <person name="Liu J."/>
        </authorList>
    </citation>
    <scope>NUCLEOTIDE SEQUENCE [LARGE SCALE GENOMIC DNA]</scope>
    <source>
        <strain evidence="1 2">B2.3</strain>
    </source>
</reference>
<protein>
    <submittedName>
        <fullName evidence="1">Uncharacterized protein</fullName>
    </submittedName>
</protein>